<comment type="caution">
    <text evidence="1">The sequence shown here is derived from an EMBL/GenBank/DDBJ whole genome shotgun (WGS) entry which is preliminary data.</text>
</comment>
<gene>
    <name evidence="1" type="ORF">T11_2611</name>
</gene>
<sequence>MEYFLTIEKGPHHLPNAIINSTNVKLRYCLPPSETGFSALGLLAEDEF</sequence>
<dbReference type="AlphaFoldDB" id="A0A0V1GJE3"/>
<dbReference type="Proteomes" id="UP000055024">
    <property type="component" value="Unassembled WGS sequence"/>
</dbReference>
<organism evidence="1 2">
    <name type="scientific">Trichinella zimbabwensis</name>
    <dbReference type="NCBI Taxonomy" id="268475"/>
    <lineage>
        <taxon>Eukaryota</taxon>
        <taxon>Metazoa</taxon>
        <taxon>Ecdysozoa</taxon>
        <taxon>Nematoda</taxon>
        <taxon>Enoplea</taxon>
        <taxon>Dorylaimia</taxon>
        <taxon>Trichinellida</taxon>
        <taxon>Trichinellidae</taxon>
        <taxon>Trichinella</taxon>
    </lineage>
</organism>
<evidence type="ECO:0000313" key="1">
    <source>
        <dbReference type="EMBL" id="KRY98325.1"/>
    </source>
</evidence>
<proteinExistence type="predicted"/>
<dbReference type="EMBL" id="JYDP01001441">
    <property type="protein sequence ID" value="KRY98325.1"/>
    <property type="molecule type" value="Genomic_DNA"/>
</dbReference>
<reference evidence="1 2" key="1">
    <citation type="submission" date="2015-01" db="EMBL/GenBank/DDBJ databases">
        <title>Evolution of Trichinella species and genotypes.</title>
        <authorList>
            <person name="Korhonen P.K."/>
            <person name="Edoardo P."/>
            <person name="Giuseppe L.R."/>
            <person name="Gasser R.B."/>
        </authorList>
    </citation>
    <scope>NUCLEOTIDE SEQUENCE [LARGE SCALE GENOMIC DNA]</scope>
    <source>
        <strain evidence="1">ISS1029</strain>
    </source>
</reference>
<keyword evidence="2" id="KW-1185">Reference proteome</keyword>
<accession>A0A0V1GJE3</accession>
<name>A0A0V1GJE3_9BILA</name>
<protein>
    <submittedName>
        <fullName evidence="1">Uncharacterized protein</fullName>
    </submittedName>
</protein>
<evidence type="ECO:0000313" key="2">
    <source>
        <dbReference type="Proteomes" id="UP000055024"/>
    </source>
</evidence>